<sequence length="134" mass="15155">MHRYARRKACRVRIVDRPELDGNVKASKLYDQRLMRCPYVRAIWRAFASMQDILQMQFPSAVAGFHYDAVAAPYLDHKSSIHALSPILRACVWYCVWLESKNRVFRATLTQLPAAALAVKTATITCPALGSTSI</sequence>
<protein>
    <submittedName>
        <fullName evidence="1">Uncharacterized protein</fullName>
    </submittedName>
</protein>
<evidence type="ECO:0000313" key="1">
    <source>
        <dbReference type="EMBL" id="KDO34416.1"/>
    </source>
</evidence>
<organism evidence="1 2">
    <name type="scientific">Saprolegnia parasitica (strain CBS 223.65)</name>
    <dbReference type="NCBI Taxonomy" id="695850"/>
    <lineage>
        <taxon>Eukaryota</taxon>
        <taxon>Sar</taxon>
        <taxon>Stramenopiles</taxon>
        <taxon>Oomycota</taxon>
        <taxon>Saprolegniomycetes</taxon>
        <taxon>Saprolegniales</taxon>
        <taxon>Saprolegniaceae</taxon>
        <taxon>Saprolegnia</taxon>
    </lineage>
</organism>
<dbReference type="OrthoDB" id="73834at2759"/>
<evidence type="ECO:0000313" key="2">
    <source>
        <dbReference type="Proteomes" id="UP000030745"/>
    </source>
</evidence>
<reference evidence="1 2" key="1">
    <citation type="journal article" date="2013" name="PLoS Genet.">
        <title>Distinctive expansion of potential virulence genes in the genome of the oomycete fish pathogen Saprolegnia parasitica.</title>
        <authorList>
            <person name="Jiang R.H."/>
            <person name="de Bruijn I."/>
            <person name="Haas B.J."/>
            <person name="Belmonte R."/>
            <person name="Lobach L."/>
            <person name="Christie J."/>
            <person name="van den Ackerveken G."/>
            <person name="Bottin A."/>
            <person name="Bulone V."/>
            <person name="Diaz-Moreno S.M."/>
            <person name="Dumas B."/>
            <person name="Fan L."/>
            <person name="Gaulin E."/>
            <person name="Govers F."/>
            <person name="Grenville-Briggs L.J."/>
            <person name="Horner N.R."/>
            <person name="Levin J.Z."/>
            <person name="Mammella M."/>
            <person name="Meijer H.J."/>
            <person name="Morris P."/>
            <person name="Nusbaum C."/>
            <person name="Oome S."/>
            <person name="Phillips A.J."/>
            <person name="van Rooyen D."/>
            <person name="Rzeszutek E."/>
            <person name="Saraiva M."/>
            <person name="Secombes C.J."/>
            <person name="Seidl M.F."/>
            <person name="Snel B."/>
            <person name="Stassen J.H."/>
            <person name="Sykes S."/>
            <person name="Tripathy S."/>
            <person name="van den Berg H."/>
            <person name="Vega-Arreguin J.C."/>
            <person name="Wawra S."/>
            <person name="Young S.K."/>
            <person name="Zeng Q."/>
            <person name="Dieguez-Uribeondo J."/>
            <person name="Russ C."/>
            <person name="Tyler B.M."/>
            <person name="van West P."/>
        </authorList>
    </citation>
    <scope>NUCLEOTIDE SEQUENCE [LARGE SCALE GENOMIC DNA]</scope>
    <source>
        <strain evidence="1 2">CBS 223.65</strain>
    </source>
</reference>
<proteinExistence type="predicted"/>
<dbReference type="VEuPathDB" id="FungiDB:SPRG_19143"/>
<gene>
    <name evidence="1" type="ORF">SPRG_19143</name>
</gene>
<dbReference type="RefSeq" id="XP_012195327.1">
    <property type="nucleotide sequence ID" value="XM_012339937.1"/>
</dbReference>
<accession>A0A067D6U0</accession>
<dbReference type="GeneID" id="24140576"/>
<dbReference type="KEGG" id="spar:SPRG_19143"/>
<dbReference type="AlphaFoldDB" id="A0A067D6U0"/>
<dbReference type="Proteomes" id="UP000030745">
    <property type="component" value="Unassembled WGS sequence"/>
</dbReference>
<name>A0A067D6U0_SAPPC</name>
<dbReference type="EMBL" id="KK583191">
    <property type="protein sequence ID" value="KDO34416.1"/>
    <property type="molecule type" value="Genomic_DNA"/>
</dbReference>
<keyword evidence="2" id="KW-1185">Reference proteome</keyword>